<dbReference type="InterPro" id="IPR001173">
    <property type="entry name" value="Glyco_trans_2-like"/>
</dbReference>
<dbReference type="InterPro" id="IPR029044">
    <property type="entry name" value="Nucleotide-diphossugar_trans"/>
</dbReference>
<sequence length="314" mass="35730">MDRNQRVHRLPSVTVCIPLYHHADTVERALRSVLLQDHDDVEILVVDDASSDRGAEIARGLIRDGDRVVVNDVRLGAAGNHNRCIELARNELIQFVHGDDELLPGALSSLAATFTQADVAMAFAPRRVVSDDPEFLRWCSVLHHRFRALGTVNRADDLITEYMLRGALNNWFGEPTSVMFRRSHAVRAGGFHTDMVQSFDMDLWLHVSAGGRITFVDRELSVRHHTGTTLSAANQSEWKEWIDRPRLIWAVVADSAMPWRARLYGAIWTLNSHPLSMVYALRGPRGQRLRRLRLVLALPFHEFARARRLRANRD</sequence>
<dbReference type="PANTHER" id="PTHR43685:SF11">
    <property type="entry name" value="GLYCOSYLTRANSFERASE TAGX-RELATED"/>
    <property type="match status" value="1"/>
</dbReference>
<dbReference type="CDD" id="cd00761">
    <property type="entry name" value="Glyco_tranf_GTA_type"/>
    <property type="match status" value="1"/>
</dbReference>
<dbReference type="KEGG" id="whr:OG579_11310"/>
<dbReference type="SUPFAM" id="SSF53448">
    <property type="entry name" value="Nucleotide-diphospho-sugar transferases"/>
    <property type="match status" value="1"/>
</dbReference>
<dbReference type="Gene3D" id="3.90.550.10">
    <property type="entry name" value="Spore Coat Polysaccharide Biosynthesis Protein SpsA, Chain A"/>
    <property type="match status" value="1"/>
</dbReference>
<feature type="domain" description="Glycosyltransferase 2-like" evidence="1">
    <location>
        <begin position="14"/>
        <end position="182"/>
    </location>
</feature>
<dbReference type="InterPro" id="IPR050834">
    <property type="entry name" value="Glycosyltransf_2"/>
</dbReference>
<protein>
    <submittedName>
        <fullName evidence="2">Glycosyltransferase</fullName>
    </submittedName>
</protein>
<dbReference type="EMBL" id="CP108021">
    <property type="protein sequence ID" value="WUM18346.1"/>
    <property type="molecule type" value="Genomic_DNA"/>
</dbReference>
<dbReference type="PANTHER" id="PTHR43685">
    <property type="entry name" value="GLYCOSYLTRANSFERASE"/>
    <property type="match status" value="1"/>
</dbReference>
<dbReference type="Proteomes" id="UP001432128">
    <property type="component" value="Chromosome"/>
</dbReference>
<dbReference type="AlphaFoldDB" id="A0AAU4JX56"/>
<dbReference type="Pfam" id="PF00535">
    <property type="entry name" value="Glycos_transf_2"/>
    <property type="match status" value="1"/>
</dbReference>
<evidence type="ECO:0000313" key="2">
    <source>
        <dbReference type="EMBL" id="WUM18346.1"/>
    </source>
</evidence>
<keyword evidence="3" id="KW-1185">Reference proteome</keyword>
<proteinExistence type="predicted"/>
<evidence type="ECO:0000259" key="1">
    <source>
        <dbReference type="Pfam" id="PF00535"/>
    </source>
</evidence>
<name>A0AAU4JX56_9NOCA</name>
<evidence type="ECO:0000313" key="3">
    <source>
        <dbReference type="Proteomes" id="UP001432128"/>
    </source>
</evidence>
<organism evidence="2 3">
    <name type="scientific">Williamsia herbipolensis</name>
    <dbReference type="NCBI Taxonomy" id="1603258"/>
    <lineage>
        <taxon>Bacteria</taxon>
        <taxon>Bacillati</taxon>
        <taxon>Actinomycetota</taxon>
        <taxon>Actinomycetes</taxon>
        <taxon>Mycobacteriales</taxon>
        <taxon>Nocardiaceae</taxon>
        <taxon>Williamsia</taxon>
    </lineage>
</organism>
<accession>A0AAU4JX56</accession>
<gene>
    <name evidence="2" type="ORF">OG579_11310</name>
</gene>
<reference evidence="2 3" key="1">
    <citation type="submission" date="2022-10" db="EMBL/GenBank/DDBJ databases">
        <title>The complete genomes of actinobacterial strains from the NBC collection.</title>
        <authorList>
            <person name="Joergensen T.S."/>
            <person name="Alvarez Arevalo M."/>
            <person name="Sterndorff E.B."/>
            <person name="Faurdal D."/>
            <person name="Vuksanovic O."/>
            <person name="Mourched A.-S."/>
            <person name="Charusanti P."/>
            <person name="Shaw S."/>
            <person name="Blin K."/>
            <person name="Weber T."/>
        </authorList>
    </citation>
    <scope>NUCLEOTIDE SEQUENCE [LARGE SCALE GENOMIC DNA]</scope>
    <source>
        <strain evidence="2 3">NBC_00319</strain>
    </source>
</reference>
<dbReference type="RefSeq" id="WP_328856009.1">
    <property type="nucleotide sequence ID" value="NZ_CP108021.1"/>
</dbReference>